<gene>
    <name evidence="9" type="ORF">D5018_08215</name>
</gene>
<evidence type="ECO:0000313" key="10">
    <source>
        <dbReference type="Proteomes" id="UP000281474"/>
    </source>
</evidence>
<sequence>MNPLNINKLELILTLSRYLGWGFRLILSYGLSDWFGLTHQSSILIYLFAIELGYLLFSHKKINQLKEFRSQHFYLLLMDNSFWLAWLYLTGGASNAFISFLLVPIAISSITMSPRKSWLFSGMNCIAYSVMLYFDPHMKHMAQMGMSSHYIGMWLNFILSIIVLNTGLVLFTAKLKQRDSQVSALRESQLKQEQLVALGASSAQMAHQLATPLCSMRLWLDELQQSPSKEAFEELSRNLSRCESSLQELRLATDAIRDGKKREIKLSELLLDTKKKAQLLLPQCLIDWDITEKSSQILHVDHGILPALITLIDNAGKASKAATSESKIEISTQQNQQGKCKILIRDFGNGIDESLRPYLGKQFIPSEKGLGVALMLTHASLERNLGSLSLTQHPEQGCIATITLPTITNTEDSNYE</sequence>
<dbReference type="Gene3D" id="3.30.565.10">
    <property type="entry name" value="Histidine kinase-like ATPase, C-terminal domain"/>
    <property type="match status" value="1"/>
</dbReference>
<dbReference type="OrthoDB" id="9785252at2"/>
<feature type="transmembrane region" description="Helical" evidence="7">
    <location>
        <begin position="117"/>
        <end position="134"/>
    </location>
</feature>
<dbReference type="EMBL" id="QZEI01000019">
    <property type="protein sequence ID" value="RLV60238.1"/>
    <property type="molecule type" value="Genomic_DNA"/>
</dbReference>
<name>A0A3L8Q0C2_9GAMM</name>
<dbReference type="GO" id="GO:0005524">
    <property type="term" value="F:ATP binding"/>
    <property type="evidence" value="ECO:0007669"/>
    <property type="project" value="UniProtKB-KW"/>
</dbReference>
<feature type="transmembrane region" description="Helical" evidence="7">
    <location>
        <begin position="43"/>
        <end position="62"/>
    </location>
</feature>
<dbReference type="InterPro" id="IPR036890">
    <property type="entry name" value="HATPase_C_sf"/>
</dbReference>
<keyword evidence="7" id="KW-0812">Transmembrane</keyword>
<accession>A0A3L8Q0C2</accession>
<feature type="domain" description="Histidine kinase" evidence="8">
    <location>
        <begin position="204"/>
        <end position="408"/>
    </location>
</feature>
<dbReference type="InterPro" id="IPR050980">
    <property type="entry name" value="2C_sensor_his_kinase"/>
</dbReference>
<evidence type="ECO:0000313" key="9">
    <source>
        <dbReference type="EMBL" id="RLV60238.1"/>
    </source>
</evidence>
<reference evidence="9 10" key="1">
    <citation type="submission" date="2018-09" db="EMBL/GenBank/DDBJ databases">
        <title>Phylogeny of the Shewanellaceae, and recommendation for two new genera, Pseudoshewanella and Parashewanella.</title>
        <authorList>
            <person name="Wang G."/>
        </authorList>
    </citation>
    <scope>NUCLEOTIDE SEQUENCE [LARGE SCALE GENOMIC DNA]</scope>
    <source>
        <strain evidence="9 10">C51</strain>
    </source>
</reference>
<evidence type="ECO:0000256" key="6">
    <source>
        <dbReference type="ARBA" id="ARBA00022840"/>
    </source>
</evidence>
<evidence type="ECO:0000256" key="4">
    <source>
        <dbReference type="ARBA" id="ARBA00022741"/>
    </source>
</evidence>
<dbReference type="GO" id="GO:0005886">
    <property type="term" value="C:plasma membrane"/>
    <property type="evidence" value="ECO:0007669"/>
    <property type="project" value="TreeGrafter"/>
</dbReference>
<keyword evidence="7" id="KW-1133">Transmembrane helix</keyword>
<evidence type="ECO:0000259" key="8">
    <source>
        <dbReference type="PROSITE" id="PS50109"/>
    </source>
</evidence>
<dbReference type="RefSeq" id="WP_121838525.1">
    <property type="nucleotide sequence ID" value="NZ_ML014768.1"/>
</dbReference>
<dbReference type="GO" id="GO:0000155">
    <property type="term" value="F:phosphorelay sensor kinase activity"/>
    <property type="evidence" value="ECO:0007669"/>
    <property type="project" value="InterPro"/>
</dbReference>
<evidence type="ECO:0000256" key="1">
    <source>
        <dbReference type="ARBA" id="ARBA00000085"/>
    </source>
</evidence>
<dbReference type="PROSITE" id="PS50109">
    <property type="entry name" value="HIS_KIN"/>
    <property type="match status" value="1"/>
</dbReference>
<evidence type="ECO:0000256" key="2">
    <source>
        <dbReference type="ARBA" id="ARBA00012438"/>
    </source>
</evidence>
<comment type="caution">
    <text evidence="9">The sequence shown here is derived from an EMBL/GenBank/DDBJ whole genome shotgun (WGS) entry which is preliminary data.</text>
</comment>
<dbReference type="EC" id="2.7.13.3" evidence="2"/>
<evidence type="ECO:0000256" key="3">
    <source>
        <dbReference type="ARBA" id="ARBA00022679"/>
    </source>
</evidence>
<dbReference type="InterPro" id="IPR005467">
    <property type="entry name" value="His_kinase_dom"/>
</dbReference>
<feature type="transmembrane region" description="Helical" evidence="7">
    <location>
        <begin position="154"/>
        <end position="173"/>
    </location>
</feature>
<keyword evidence="5 9" id="KW-0418">Kinase</keyword>
<dbReference type="Proteomes" id="UP000281474">
    <property type="component" value="Unassembled WGS sequence"/>
</dbReference>
<dbReference type="InterPro" id="IPR036097">
    <property type="entry name" value="HisK_dim/P_sf"/>
</dbReference>
<keyword evidence="10" id="KW-1185">Reference proteome</keyword>
<evidence type="ECO:0000256" key="7">
    <source>
        <dbReference type="SAM" id="Phobius"/>
    </source>
</evidence>
<keyword evidence="6" id="KW-0067">ATP-binding</keyword>
<evidence type="ECO:0000256" key="5">
    <source>
        <dbReference type="ARBA" id="ARBA00022777"/>
    </source>
</evidence>
<keyword evidence="7" id="KW-0472">Membrane</keyword>
<keyword evidence="4" id="KW-0547">Nucleotide-binding</keyword>
<keyword evidence="3" id="KW-0808">Transferase</keyword>
<organism evidence="9 10">
    <name type="scientific">Parashewanella curva</name>
    <dbReference type="NCBI Taxonomy" id="2338552"/>
    <lineage>
        <taxon>Bacteria</taxon>
        <taxon>Pseudomonadati</taxon>
        <taxon>Pseudomonadota</taxon>
        <taxon>Gammaproteobacteria</taxon>
        <taxon>Alteromonadales</taxon>
        <taxon>Shewanellaceae</taxon>
        <taxon>Parashewanella</taxon>
    </lineage>
</organism>
<dbReference type="InterPro" id="IPR003594">
    <property type="entry name" value="HATPase_dom"/>
</dbReference>
<proteinExistence type="predicted"/>
<dbReference type="Gene3D" id="1.10.287.130">
    <property type="match status" value="1"/>
</dbReference>
<dbReference type="PANTHER" id="PTHR44936:SF10">
    <property type="entry name" value="SENSOR PROTEIN RSTB"/>
    <property type="match status" value="1"/>
</dbReference>
<comment type="catalytic activity">
    <reaction evidence="1">
        <text>ATP + protein L-histidine = ADP + protein N-phospho-L-histidine.</text>
        <dbReference type="EC" id="2.7.13.3"/>
    </reaction>
</comment>
<dbReference type="SUPFAM" id="SSF47384">
    <property type="entry name" value="Homodimeric domain of signal transducing histidine kinase"/>
    <property type="match status" value="1"/>
</dbReference>
<dbReference type="Pfam" id="PF02518">
    <property type="entry name" value="HATPase_c"/>
    <property type="match status" value="1"/>
</dbReference>
<dbReference type="PANTHER" id="PTHR44936">
    <property type="entry name" value="SENSOR PROTEIN CREC"/>
    <property type="match status" value="1"/>
</dbReference>
<dbReference type="AlphaFoldDB" id="A0A3L8Q0C2"/>
<feature type="transmembrane region" description="Helical" evidence="7">
    <location>
        <begin position="82"/>
        <end position="105"/>
    </location>
</feature>
<dbReference type="SUPFAM" id="SSF55874">
    <property type="entry name" value="ATPase domain of HSP90 chaperone/DNA topoisomerase II/histidine kinase"/>
    <property type="match status" value="1"/>
</dbReference>
<protein>
    <recommendedName>
        <fullName evidence="2">histidine kinase</fullName>
        <ecNumber evidence="2">2.7.13.3</ecNumber>
    </recommendedName>
</protein>